<dbReference type="Pfam" id="PF00753">
    <property type="entry name" value="Lactamase_B"/>
    <property type="match status" value="1"/>
</dbReference>
<dbReference type="InterPro" id="IPR036866">
    <property type="entry name" value="RibonucZ/Hydroxyglut_hydro"/>
</dbReference>
<dbReference type="RefSeq" id="WP_179239340.1">
    <property type="nucleotide sequence ID" value="NZ_JACBNQ010000024.1"/>
</dbReference>
<evidence type="ECO:0000313" key="3">
    <source>
        <dbReference type="Proteomes" id="UP000611629"/>
    </source>
</evidence>
<dbReference type="Proteomes" id="UP000611629">
    <property type="component" value="Unassembled WGS sequence"/>
</dbReference>
<proteinExistence type="predicted"/>
<gene>
    <name evidence="2" type="ORF">HZF24_15855</name>
</gene>
<accession>A0A974GXJ8</accession>
<dbReference type="Gene3D" id="3.60.15.10">
    <property type="entry name" value="Ribonuclease Z/Hydroxyacylglutathione hydrolase-like"/>
    <property type="match status" value="1"/>
</dbReference>
<name>A0A974GXJ8_SEDHY</name>
<dbReference type="SUPFAM" id="SSF56281">
    <property type="entry name" value="Metallo-hydrolase/oxidoreductase"/>
    <property type="match status" value="1"/>
</dbReference>
<reference evidence="2" key="1">
    <citation type="submission" date="2020-07" db="EMBL/GenBank/DDBJ databases">
        <title>Genomic analysis of a strain of Sedimentibacter Hydroxybenzoicus DSM7310.</title>
        <authorList>
            <person name="Ma S."/>
        </authorList>
    </citation>
    <scope>NUCLEOTIDE SEQUENCE</scope>
    <source>
        <strain evidence="2">DSM 7310</strain>
    </source>
</reference>
<dbReference type="EMBL" id="JACBNQ010000024">
    <property type="protein sequence ID" value="NYB75623.1"/>
    <property type="molecule type" value="Genomic_DNA"/>
</dbReference>
<dbReference type="PANTHER" id="PTHR42951:SF4">
    <property type="entry name" value="ACYL-COENZYME A THIOESTERASE MBLAC2"/>
    <property type="match status" value="1"/>
</dbReference>
<evidence type="ECO:0000313" key="2">
    <source>
        <dbReference type="EMBL" id="NYB75623.1"/>
    </source>
</evidence>
<comment type="caution">
    <text evidence="2">The sequence shown here is derived from an EMBL/GenBank/DDBJ whole genome shotgun (WGS) entry which is preliminary data.</text>
</comment>
<dbReference type="AlphaFoldDB" id="A0A974GXJ8"/>
<dbReference type="PANTHER" id="PTHR42951">
    <property type="entry name" value="METALLO-BETA-LACTAMASE DOMAIN-CONTAINING"/>
    <property type="match status" value="1"/>
</dbReference>
<protein>
    <submittedName>
        <fullName evidence="2">MBL fold metallo-hydrolase</fullName>
    </submittedName>
</protein>
<feature type="domain" description="Metallo-beta-lactamase" evidence="1">
    <location>
        <begin position="21"/>
        <end position="197"/>
    </location>
</feature>
<keyword evidence="3" id="KW-1185">Reference proteome</keyword>
<evidence type="ECO:0000259" key="1">
    <source>
        <dbReference type="SMART" id="SM00849"/>
    </source>
</evidence>
<dbReference type="InterPro" id="IPR001279">
    <property type="entry name" value="Metallo-B-lactamas"/>
</dbReference>
<sequence>MKVQEIKSRGILFTYDELEWDLNFYLIRGRKNNYVIDTGLGPQNVYNVMEYIKNDNRKTIVVNTHYHWDHIWGNCSFEDYIIVSHTLCREMILSEWYGMMSRNSRYSRGIVEMCLPNLVFQNELYFPEDKIRIFHTPGHTVDSISIMDEEDGVLVLGDNIGDNMDEIVPSISCEKDVYISTMEKYEKMDFDICISGHNKMLQKGVIRKILDTI</sequence>
<dbReference type="InterPro" id="IPR050855">
    <property type="entry name" value="NDM-1-like"/>
</dbReference>
<organism evidence="2 3">
    <name type="scientific">Sedimentibacter hydroxybenzoicus DSM 7310</name>
    <dbReference type="NCBI Taxonomy" id="1123245"/>
    <lineage>
        <taxon>Bacteria</taxon>
        <taxon>Bacillati</taxon>
        <taxon>Bacillota</taxon>
        <taxon>Tissierellia</taxon>
        <taxon>Sedimentibacter</taxon>
    </lineage>
</organism>
<dbReference type="SMART" id="SM00849">
    <property type="entry name" value="Lactamase_B"/>
    <property type="match status" value="1"/>
</dbReference>